<comment type="caution">
    <text evidence="2">The sequence shown here is derived from an EMBL/GenBank/DDBJ whole genome shotgun (WGS) entry which is preliminary data.</text>
</comment>
<keyword evidence="4" id="KW-1185">Reference proteome</keyword>
<protein>
    <submittedName>
        <fullName evidence="2">RHS repeat-associated protein</fullName>
    </submittedName>
</protein>
<organism evidence="2 5">
    <name type="scientific">Arthrobacter bambusae</name>
    <dbReference type="NCBI Taxonomy" id="1338426"/>
    <lineage>
        <taxon>Bacteria</taxon>
        <taxon>Bacillati</taxon>
        <taxon>Actinomycetota</taxon>
        <taxon>Actinomycetes</taxon>
        <taxon>Micrococcales</taxon>
        <taxon>Micrococcaceae</taxon>
        <taxon>Arthrobacter</taxon>
    </lineage>
</organism>
<dbReference type="InterPro" id="IPR022385">
    <property type="entry name" value="Rhs_assc_core"/>
</dbReference>
<gene>
    <name evidence="2" type="ORF">J2S90_001570</name>
    <name evidence="3" type="ORF">J2S93_002383</name>
</gene>
<reference evidence="2 4" key="1">
    <citation type="submission" date="2023-07" db="EMBL/GenBank/DDBJ databases">
        <title>Sorghum-associated microbial communities from plants grown in Nebraska, USA.</title>
        <authorList>
            <person name="Schachtman D."/>
        </authorList>
    </citation>
    <scope>NUCLEOTIDE SEQUENCE</scope>
    <source>
        <strain evidence="2">DS1006</strain>
        <strain evidence="3 4">DS1016</strain>
    </source>
</reference>
<sequence>MPVQNTDNQGTSNLIPGNVGLPTLQTGTATIGDRWNLTDQQGSTIAQTTTGSTTSAAGGAGSAAGASISQLSDYSDFGVQQYGTTGWDADPNYTAQPTNPTHGTSRFHARTLDPETATWTTQDPWRGLLSEPQTLNRYAYVTNNPTTLTDYMGYLSMVAVTDGDGSSWHGASATVDPAPAYVPSFLPPTPVPPISIRRPGYTPPAPPTHTYLNQVIQRASIYPHTAALASRDKISSTHTALKCVGDVKVGMSPEQLAINEACGKALAEANLQTQPQSVQDLVHANQEFADKVRQLVVIGIAVGGPGGAGSEAAAAEGAAATVETGASNAANGVRLGQQLARESAESVFTPSGGLSSGAVAESRKIISGDKLGNKALVQRLTSDGSSIEDWGKYATRTHQSPSGDFQVHFYMNQRTGAIDYGYDYKVIFNGVAR</sequence>
<dbReference type="Proteomes" id="UP001242995">
    <property type="component" value="Unassembled WGS sequence"/>
</dbReference>
<dbReference type="Proteomes" id="UP001230951">
    <property type="component" value="Unassembled WGS sequence"/>
</dbReference>
<evidence type="ECO:0000256" key="1">
    <source>
        <dbReference type="SAM" id="MobiDB-lite"/>
    </source>
</evidence>
<dbReference type="AlphaFoldDB" id="A0AAW8DGW5"/>
<dbReference type="EMBL" id="JAUSTF010000004">
    <property type="protein sequence ID" value="MDQ0180956.1"/>
    <property type="molecule type" value="Genomic_DNA"/>
</dbReference>
<evidence type="ECO:0000313" key="2">
    <source>
        <dbReference type="EMBL" id="MDP9904615.1"/>
    </source>
</evidence>
<evidence type="ECO:0000313" key="3">
    <source>
        <dbReference type="EMBL" id="MDQ0180956.1"/>
    </source>
</evidence>
<dbReference type="NCBIfam" id="TIGR03696">
    <property type="entry name" value="Rhs_assc_core"/>
    <property type="match status" value="1"/>
</dbReference>
<dbReference type="RefSeq" id="WP_306960415.1">
    <property type="nucleotide sequence ID" value="NZ_JAUSRG010000003.1"/>
</dbReference>
<feature type="region of interest" description="Disordered" evidence="1">
    <location>
        <begin position="86"/>
        <end position="107"/>
    </location>
</feature>
<feature type="compositionally biased region" description="Polar residues" evidence="1">
    <location>
        <begin position="93"/>
        <end position="104"/>
    </location>
</feature>
<accession>A0AAW8DGW5</accession>
<name>A0AAW8DGW5_9MICC</name>
<evidence type="ECO:0000313" key="5">
    <source>
        <dbReference type="Proteomes" id="UP001242995"/>
    </source>
</evidence>
<dbReference type="Gene3D" id="2.180.10.10">
    <property type="entry name" value="RHS repeat-associated core"/>
    <property type="match status" value="1"/>
</dbReference>
<proteinExistence type="predicted"/>
<dbReference type="EMBL" id="JAUSRG010000003">
    <property type="protein sequence ID" value="MDP9904615.1"/>
    <property type="molecule type" value="Genomic_DNA"/>
</dbReference>
<evidence type="ECO:0000313" key="4">
    <source>
        <dbReference type="Proteomes" id="UP001230951"/>
    </source>
</evidence>